<organism evidence="1">
    <name type="scientific">Desulfofervidus auxilii</name>
    <dbReference type="NCBI Taxonomy" id="1621989"/>
    <lineage>
        <taxon>Bacteria</taxon>
        <taxon>Pseudomonadati</taxon>
        <taxon>Thermodesulfobacteriota</taxon>
        <taxon>Candidatus Desulfofervidia</taxon>
        <taxon>Candidatus Desulfofervidales</taxon>
        <taxon>Candidatus Desulfofervidaceae</taxon>
        <taxon>Candidatus Desulfofervidus</taxon>
    </lineage>
</organism>
<comment type="caution">
    <text evidence="1">The sequence shown here is derived from an EMBL/GenBank/DDBJ whole genome shotgun (WGS) entry which is preliminary data.</text>
</comment>
<protein>
    <submittedName>
        <fullName evidence="1">Uncharacterized protein</fullName>
    </submittedName>
</protein>
<dbReference type="EMBL" id="DRBS01000044">
    <property type="protein sequence ID" value="HDD43451.1"/>
    <property type="molecule type" value="Genomic_DNA"/>
</dbReference>
<accession>A0A7C0Y847</accession>
<dbReference type="Proteomes" id="UP000886289">
    <property type="component" value="Unassembled WGS sequence"/>
</dbReference>
<proteinExistence type="predicted"/>
<feature type="non-terminal residue" evidence="1">
    <location>
        <position position="83"/>
    </location>
</feature>
<evidence type="ECO:0000313" key="1">
    <source>
        <dbReference type="EMBL" id="HDD43451.1"/>
    </source>
</evidence>
<dbReference type="AlphaFoldDB" id="A0A7C0Y847"/>
<name>A0A7C0Y847_DESA2</name>
<gene>
    <name evidence="1" type="ORF">ENG63_01115</name>
</gene>
<sequence length="83" mass="9485">MKRKSGLSYQERLNLLEKQEAVIEEKYNNILNILTEIKADLKGLINKVGEHNGSIIKHAERLKNHTRIIYLLLSANVIGIGVY</sequence>
<reference evidence="1" key="1">
    <citation type="journal article" date="2020" name="mSystems">
        <title>Genome- and Community-Level Interaction Insights into Carbon Utilization and Element Cycling Functions of Hydrothermarchaeota in Hydrothermal Sediment.</title>
        <authorList>
            <person name="Zhou Z."/>
            <person name="Liu Y."/>
            <person name="Xu W."/>
            <person name="Pan J."/>
            <person name="Luo Z.H."/>
            <person name="Li M."/>
        </authorList>
    </citation>
    <scope>NUCLEOTIDE SEQUENCE [LARGE SCALE GENOMIC DNA]</scope>
    <source>
        <strain evidence="1">HyVt-233</strain>
    </source>
</reference>